<accession>A0A1V3BYA4</accession>
<dbReference type="EMBL" id="MCOK01000001">
    <property type="protein sequence ID" value="OOC53342.1"/>
    <property type="molecule type" value="Genomic_DNA"/>
</dbReference>
<reference evidence="3" key="1">
    <citation type="submission" date="2016-08" db="EMBL/GenBank/DDBJ databases">
        <authorList>
            <person name="Tokovenko B."/>
            <person name="Kalinowski J."/>
        </authorList>
    </citation>
    <scope>NUCLEOTIDE SEQUENCE [LARGE SCALE GENOMIC DNA]</scope>
    <source>
        <strain evidence="3">UTMC102</strain>
    </source>
</reference>
<dbReference type="Gene3D" id="3.40.50.150">
    <property type="entry name" value="Vaccinia Virus protein VP39"/>
    <property type="match status" value="1"/>
</dbReference>
<proteinExistence type="predicted"/>
<dbReference type="Gene3D" id="2.70.160.11">
    <property type="entry name" value="Hnrnp arginine n-methyltransferase1"/>
    <property type="match status" value="1"/>
</dbReference>
<dbReference type="InterPro" id="IPR025799">
    <property type="entry name" value="Arg_MeTrfase"/>
</dbReference>
<keyword evidence="3" id="KW-1185">Reference proteome</keyword>
<dbReference type="Proteomes" id="UP000189004">
    <property type="component" value="Unassembled WGS sequence"/>
</dbReference>
<dbReference type="InterPro" id="IPR029063">
    <property type="entry name" value="SAM-dependent_MTases_sf"/>
</dbReference>
<dbReference type="GO" id="GO:0016274">
    <property type="term" value="F:protein-arginine N-methyltransferase activity"/>
    <property type="evidence" value="ECO:0007669"/>
    <property type="project" value="InterPro"/>
</dbReference>
<dbReference type="PANTHER" id="PTHR11006:SF4">
    <property type="entry name" value="PROTEIN ARGININE N-METHYLTRANSFERASE 7"/>
    <property type="match status" value="1"/>
</dbReference>
<name>A0A1V3BYA4_9ACTN</name>
<sequence length="297" mass="32048">MDSRTLLMHQVMLSDGRRLDAYDRALREEITPGDVVADLGAGTLALSLLALRHGAGHVFAVEGDPATAALAARIAEGNGLGDRLTVIQGDARSVRLPVPADVVVGELMGNLGPEEEMPETFARFAEANLAKGGRCVPRALTTELAAIQFDGEGWGIWSDGFLGHSLAVVQEHAVPAAQLHFFQRDPVLLSAPVPAAESELGAKGPSSLGETHELTVVRPGRLHAIMGSFTAAFTPDVSLSNFPSYPGCNWGVWIWPLRHTAVSEGDVLRVRMHRPDTVRDVMEWRMDCRIVRGREAR</sequence>
<comment type="caution">
    <text evidence="2">The sequence shown here is derived from an EMBL/GenBank/DDBJ whole genome shotgun (WGS) entry which is preliminary data.</text>
</comment>
<dbReference type="STRING" id="501010.NOSIN_05560"/>
<dbReference type="SUPFAM" id="SSF53335">
    <property type="entry name" value="S-adenosyl-L-methionine-dependent methyltransferases"/>
    <property type="match status" value="1"/>
</dbReference>
<evidence type="ECO:0000313" key="2">
    <source>
        <dbReference type="EMBL" id="OOC53342.1"/>
    </source>
</evidence>
<gene>
    <name evidence="2" type="ORF">NOSIN_05560</name>
</gene>
<organism evidence="2 3">
    <name type="scientific">Nocardiopsis sinuspersici</name>
    <dbReference type="NCBI Taxonomy" id="501010"/>
    <lineage>
        <taxon>Bacteria</taxon>
        <taxon>Bacillati</taxon>
        <taxon>Actinomycetota</taxon>
        <taxon>Actinomycetes</taxon>
        <taxon>Streptosporangiales</taxon>
        <taxon>Nocardiopsidaceae</taxon>
        <taxon>Nocardiopsis</taxon>
    </lineage>
</organism>
<dbReference type="CDD" id="cd02440">
    <property type="entry name" value="AdoMet_MTases"/>
    <property type="match status" value="1"/>
</dbReference>
<dbReference type="OrthoDB" id="4772897at2"/>
<dbReference type="AlphaFoldDB" id="A0A1V3BYA4"/>
<dbReference type="PANTHER" id="PTHR11006">
    <property type="entry name" value="PROTEIN ARGININE N-METHYLTRANSFERASE"/>
    <property type="match status" value="1"/>
</dbReference>
<dbReference type="Pfam" id="PF13649">
    <property type="entry name" value="Methyltransf_25"/>
    <property type="match status" value="1"/>
</dbReference>
<evidence type="ECO:0000313" key="3">
    <source>
        <dbReference type="Proteomes" id="UP000189004"/>
    </source>
</evidence>
<feature type="domain" description="Methyltransferase" evidence="1">
    <location>
        <begin position="36"/>
        <end position="126"/>
    </location>
</feature>
<dbReference type="RefSeq" id="WP_077689712.1">
    <property type="nucleotide sequence ID" value="NZ_MCOK01000001.1"/>
</dbReference>
<dbReference type="GO" id="GO:0042054">
    <property type="term" value="F:histone methyltransferase activity"/>
    <property type="evidence" value="ECO:0007669"/>
    <property type="project" value="TreeGrafter"/>
</dbReference>
<protein>
    <recommendedName>
        <fullName evidence="1">Methyltransferase domain-containing protein</fullName>
    </recommendedName>
</protein>
<dbReference type="InterPro" id="IPR041698">
    <property type="entry name" value="Methyltransf_25"/>
</dbReference>
<evidence type="ECO:0000259" key="1">
    <source>
        <dbReference type="Pfam" id="PF13649"/>
    </source>
</evidence>